<keyword evidence="3" id="KW-1185">Reference proteome</keyword>
<feature type="region of interest" description="Disordered" evidence="1">
    <location>
        <begin position="21"/>
        <end position="57"/>
    </location>
</feature>
<feature type="compositionally biased region" description="Basic and acidic residues" evidence="1">
    <location>
        <begin position="39"/>
        <end position="57"/>
    </location>
</feature>
<name>A0ABW0CN67_STRCD</name>
<dbReference type="Proteomes" id="UP001596263">
    <property type="component" value="Unassembled WGS sequence"/>
</dbReference>
<comment type="caution">
    <text evidence="2">The sequence shown here is derived from an EMBL/GenBank/DDBJ whole genome shotgun (WGS) entry which is preliminary data.</text>
</comment>
<protein>
    <submittedName>
        <fullName evidence="2">Uncharacterized protein</fullName>
    </submittedName>
</protein>
<evidence type="ECO:0000313" key="3">
    <source>
        <dbReference type="Proteomes" id="UP001596263"/>
    </source>
</evidence>
<accession>A0ABW0CN67</accession>
<organism evidence="2 3">
    <name type="scientific">Streptomyces coerulescens</name>
    <dbReference type="NCBI Taxonomy" id="29304"/>
    <lineage>
        <taxon>Bacteria</taxon>
        <taxon>Bacillati</taxon>
        <taxon>Actinomycetota</taxon>
        <taxon>Actinomycetes</taxon>
        <taxon>Kitasatosporales</taxon>
        <taxon>Streptomycetaceae</taxon>
        <taxon>Streptomyces</taxon>
    </lineage>
</organism>
<proteinExistence type="predicted"/>
<sequence>MARNNSTGPETQALRSLVSELPDRVADWTPEQRQTFTEQSDRSMHEQNATRRPDELN</sequence>
<dbReference type="RefSeq" id="WP_380857903.1">
    <property type="nucleotide sequence ID" value="NZ_JBHSKM010000019.1"/>
</dbReference>
<evidence type="ECO:0000313" key="2">
    <source>
        <dbReference type="EMBL" id="MFC5217310.1"/>
    </source>
</evidence>
<evidence type="ECO:0000256" key="1">
    <source>
        <dbReference type="SAM" id="MobiDB-lite"/>
    </source>
</evidence>
<reference evidence="3" key="1">
    <citation type="journal article" date="2019" name="Int. J. Syst. Evol. Microbiol.">
        <title>The Global Catalogue of Microorganisms (GCM) 10K type strain sequencing project: providing services to taxonomists for standard genome sequencing and annotation.</title>
        <authorList>
            <consortium name="The Broad Institute Genomics Platform"/>
            <consortium name="The Broad Institute Genome Sequencing Center for Infectious Disease"/>
            <person name="Wu L."/>
            <person name="Ma J."/>
        </authorList>
    </citation>
    <scope>NUCLEOTIDE SEQUENCE [LARGE SCALE GENOMIC DNA]</scope>
    <source>
        <strain evidence="3">KCTC 42586</strain>
    </source>
</reference>
<dbReference type="EMBL" id="JBHSKM010000019">
    <property type="protein sequence ID" value="MFC5217310.1"/>
    <property type="molecule type" value="Genomic_DNA"/>
</dbReference>
<gene>
    <name evidence="2" type="ORF">ACFPQ9_26070</name>
</gene>